<reference evidence="1 2" key="1">
    <citation type="submission" date="2023-05" db="EMBL/GenBank/DDBJ databases">
        <title>Metabolic capabilities are highly conserved among human nasal-associated Corynebacterium species in pangenomic analyses.</title>
        <authorList>
            <person name="Tran T.H."/>
            <person name="Roberts A.Q."/>
            <person name="Escapa I.F."/>
            <person name="Gao W."/>
            <person name="Conlan S."/>
            <person name="Kong H."/>
            <person name="Segre J.A."/>
            <person name="Kelly M.S."/>
            <person name="Lemon K.P."/>
        </authorList>
    </citation>
    <scope>NUCLEOTIDE SEQUENCE [LARGE SCALE GENOMIC DNA]</scope>
    <source>
        <strain evidence="1 2">KPL3772</strain>
    </source>
</reference>
<gene>
    <name evidence="1" type="ORF">QPX23_08990</name>
</gene>
<dbReference type="EMBL" id="JASNUQ010000016">
    <property type="protein sequence ID" value="MDK4290847.1"/>
    <property type="molecule type" value="Genomic_DNA"/>
</dbReference>
<dbReference type="Proteomes" id="UP001239759">
    <property type="component" value="Unassembled WGS sequence"/>
</dbReference>
<organism evidence="1 2">
    <name type="scientific">Corynebacterium pseudodiphtheriticum</name>
    <dbReference type="NCBI Taxonomy" id="37637"/>
    <lineage>
        <taxon>Bacteria</taxon>
        <taxon>Bacillati</taxon>
        <taxon>Actinomycetota</taxon>
        <taxon>Actinomycetes</taxon>
        <taxon>Mycobacteriales</taxon>
        <taxon>Corynebacteriaceae</taxon>
        <taxon>Corynebacterium</taxon>
    </lineage>
</organism>
<keyword evidence="2" id="KW-1185">Reference proteome</keyword>
<name>A0ABT7FZE6_9CORY</name>
<protein>
    <submittedName>
        <fullName evidence="1">Transposase</fullName>
    </submittedName>
</protein>
<proteinExistence type="predicted"/>
<comment type="caution">
    <text evidence="1">The sequence shown here is derived from an EMBL/GenBank/DDBJ whole genome shotgun (WGS) entry which is preliminary data.</text>
</comment>
<accession>A0ABT7FZE6</accession>
<evidence type="ECO:0000313" key="1">
    <source>
        <dbReference type="EMBL" id="MDK4290847.1"/>
    </source>
</evidence>
<sequence>MPKKFDQDTKDQLVRLLEDRILTQNLSLQQACKIVAPKLDFHGTRQDNGRRRLVVKDESLNLPEDLAAENARLRREKPQATRHKRVVESCLGFFAS</sequence>
<dbReference type="RefSeq" id="WP_284574775.1">
    <property type="nucleotide sequence ID" value="NZ_JASNUQ010000016.1"/>
</dbReference>
<evidence type="ECO:0000313" key="2">
    <source>
        <dbReference type="Proteomes" id="UP001239759"/>
    </source>
</evidence>